<accession>B4HXY5</accession>
<feature type="region of interest" description="Disordered" evidence="1">
    <location>
        <begin position="137"/>
        <end position="187"/>
    </location>
</feature>
<dbReference type="AlphaFoldDB" id="B4HXY5"/>
<name>B4HXY5_DROSE</name>
<reference evidence="2 3" key="1">
    <citation type="journal article" date="2007" name="Nature">
        <title>Evolution of genes and genomes on the Drosophila phylogeny.</title>
        <authorList>
            <consortium name="Drosophila 12 Genomes Consortium"/>
            <person name="Clark A.G."/>
            <person name="Eisen M.B."/>
            <person name="Smith D.R."/>
            <person name="Bergman C.M."/>
            <person name="Oliver B."/>
            <person name="Markow T.A."/>
            <person name="Kaufman T.C."/>
            <person name="Kellis M."/>
            <person name="Gelbart W."/>
            <person name="Iyer V.N."/>
            <person name="Pollard D.A."/>
            <person name="Sackton T.B."/>
            <person name="Larracuente A.M."/>
            <person name="Singh N.D."/>
            <person name="Abad J.P."/>
            <person name="Abt D.N."/>
            <person name="Adryan B."/>
            <person name="Aguade M."/>
            <person name="Akashi H."/>
            <person name="Anderson W.W."/>
            <person name="Aquadro C.F."/>
            <person name="Ardell D.H."/>
            <person name="Arguello R."/>
            <person name="Artieri C.G."/>
            <person name="Barbash D.A."/>
            <person name="Barker D."/>
            <person name="Barsanti P."/>
            <person name="Batterham P."/>
            <person name="Batzoglou S."/>
            <person name="Begun D."/>
            <person name="Bhutkar A."/>
            <person name="Blanco E."/>
            <person name="Bosak S.A."/>
            <person name="Bradley R.K."/>
            <person name="Brand A.D."/>
            <person name="Brent M.R."/>
            <person name="Brooks A.N."/>
            <person name="Brown R.H."/>
            <person name="Butlin R.K."/>
            <person name="Caggese C."/>
            <person name="Calvi B.R."/>
            <person name="Bernardo de Carvalho A."/>
            <person name="Caspi A."/>
            <person name="Castrezana S."/>
            <person name="Celniker S.E."/>
            <person name="Chang J.L."/>
            <person name="Chapple C."/>
            <person name="Chatterji S."/>
            <person name="Chinwalla A."/>
            <person name="Civetta A."/>
            <person name="Clifton S.W."/>
            <person name="Comeron J.M."/>
            <person name="Costello J.C."/>
            <person name="Coyne J.A."/>
            <person name="Daub J."/>
            <person name="David R.G."/>
            <person name="Delcher A.L."/>
            <person name="Delehaunty K."/>
            <person name="Do C.B."/>
            <person name="Ebling H."/>
            <person name="Edwards K."/>
            <person name="Eickbush T."/>
            <person name="Evans J.D."/>
            <person name="Filipski A."/>
            <person name="Findeiss S."/>
            <person name="Freyhult E."/>
            <person name="Fulton L."/>
            <person name="Fulton R."/>
            <person name="Garcia A.C."/>
            <person name="Gardiner A."/>
            <person name="Garfield D.A."/>
            <person name="Garvin B.E."/>
            <person name="Gibson G."/>
            <person name="Gilbert D."/>
            <person name="Gnerre S."/>
            <person name="Godfrey J."/>
            <person name="Good R."/>
            <person name="Gotea V."/>
            <person name="Gravely B."/>
            <person name="Greenberg A.J."/>
            <person name="Griffiths-Jones S."/>
            <person name="Gross S."/>
            <person name="Guigo R."/>
            <person name="Gustafson E.A."/>
            <person name="Haerty W."/>
            <person name="Hahn M.W."/>
            <person name="Halligan D.L."/>
            <person name="Halpern A.L."/>
            <person name="Halter G.M."/>
            <person name="Han M.V."/>
            <person name="Heger A."/>
            <person name="Hillier L."/>
            <person name="Hinrichs A.S."/>
            <person name="Holmes I."/>
            <person name="Hoskins R.A."/>
            <person name="Hubisz M.J."/>
            <person name="Hultmark D."/>
            <person name="Huntley M.A."/>
            <person name="Jaffe D.B."/>
            <person name="Jagadeeshan S."/>
            <person name="Jeck W.R."/>
            <person name="Johnson J."/>
            <person name="Jones C.D."/>
            <person name="Jordan W.C."/>
            <person name="Karpen G.H."/>
            <person name="Kataoka E."/>
            <person name="Keightley P.D."/>
            <person name="Kheradpour P."/>
            <person name="Kirkness E.F."/>
            <person name="Koerich L.B."/>
            <person name="Kristiansen K."/>
            <person name="Kudrna D."/>
            <person name="Kulathinal R.J."/>
            <person name="Kumar S."/>
            <person name="Kwok R."/>
            <person name="Lander E."/>
            <person name="Langley C.H."/>
            <person name="Lapoint R."/>
            <person name="Lazzaro B.P."/>
            <person name="Lee S.J."/>
            <person name="Levesque L."/>
            <person name="Li R."/>
            <person name="Lin C.F."/>
            <person name="Lin M.F."/>
            <person name="Lindblad-Toh K."/>
            <person name="Llopart A."/>
            <person name="Long M."/>
            <person name="Low L."/>
            <person name="Lozovsky E."/>
            <person name="Lu J."/>
            <person name="Luo M."/>
            <person name="Machado C.A."/>
            <person name="Makalowski W."/>
            <person name="Marzo M."/>
            <person name="Matsuda M."/>
            <person name="Matzkin L."/>
            <person name="McAllister B."/>
            <person name="McBride C.S."/>
            <person name="McKernan B."/>
            <person name="McKernan K."/>
            <person name="Mendez-Lago M."/>
            <person name="Minx P."/>
            <person name="Mollenhauer M.U."/>
            <person name="Montooth K."/>
            <person name="Mount S.M."/>
            <person name="Mu X."/>
            <person name="Myers E."/>
            <person name="Negre B."/>
            <person name="Newfeld S."/>
            <person name="Nielsen R."/>
            <person name="Noor M.A."/>
            <person name="O'Grady P."/>
            <person name="Pachter L."/>
            <person name="Papaceit M."/>
            <person name="Parisi M.J."/>
            <person name="Parisi M."/>
            <person name="Parts L."/>
            <person name="Pedersen J.S."/>
            <person name="Pesole G."/>
            <person name="Phillippy A.M."/>
            <person name="Ponting C.P."/>
            <person name="Pop M."/>
            <person name="Porcelli D."/>
            <person name="Powell J.R."/>
            <person name="Prohaska S."/>
            <person name="Pruitt K."/>
            <person name="Puig M."/>
            <person name="Quesneville H."/>
            <person name="Ram K.R."/>
            <person name="Rand D."/>
            <person name="Rasmussen M.D."/>
            <person name="Reed L.K."/>
            <person name="Reenan R."/>
            <person name="Reily A."/>
            <person name="Remington K.A."/>
            <person name="Rieger T.T."/>
            <person name="Ritchie M.G."/>
            <person name="Robin C."/>
            <person name="Rogers Y.H."/>
            <person name="Rohde C."/>
            <person name="Rozas J."/>
            <person name="Rubenfield M.J."/>
            <person name="Ruiz A."/>
            <person name="Russo S."/>
            <person name="Salzberg S.L."/>
            <person name="Sanchez-Gracia A."/>
            <person name="Saranga D.J."/>
            <person name="Sato H."/>
            <person name="Schaeffer S.W."/>
            <person name="Schatz M.C."/>
            <person name="Schlenke T."/>
            <person name="Schwartz R."/>
            <person name="Segarra C."/>
            <person name="Singh R.S."/>
            <person name="Sirot L."/>
            <person name="Sirota M."/>
            <person name="Sisneros N.B."/>
            <person name="Smith C.D."/>
            <person name="Smith T.F."/>
            <person name="Spieth J."/>
            <person name="Stage D.E."/>
            <person name="Stark A."/>
            <person name="Stephan W."/>
            <person name="Strausberg R.L."/>
            <person name="Strempel S."/>
            <person name="Sturgill D."/>
            <person name="Sutton G."/>
            <person name="Sutton G.G."/>
            <person name="Tao W."/>
            <person name="Teichmann S."/>
            <person name="Tobari Y.N."/>
            <person name="Tomimura Y."/>
            <person name="Tsolas J.M."/>
            <person name="Valente V.L."/>
            <person name="Venter E."/>
            <person name="Venter J.C."/>
            <person name="Vicario S."/>
            <person name="Vieira F.G."/>
            <person name="Vilella A.J."/>
            <person name="Villasante A."/>
            <person name="Walenz B."/>
            <person name="Wang J."/>
            <person name="Wasserman M."/>
            <person name="Watts T."/>
            <person name="Wilson D."/>
            <person name="Wilson R.K."/>
            <person name="Wing R.A."/>
            <person name="Wolfner M.F."/>
            <person name="Wong A."/>
            <person name="Wong G.K."/>
            <person name="Wu C.I."/>
            <person name="Wu G."/>
            <person name="Yamamoto D."/>
            <person name="Yang H.P."/>
            <person name="Yang S.P."/>
            <person name="Yorke J.A."/>
            <person name="Yoshida K."/>
            <person name="Zdobnov E."/>
            <person name="Zhang P."/>
            <person name="Zhang Y."/>
            <person name="Zimin A.V."/>
            <person name="Baldwin J."/>
            <person name="Abdouelleil A."/>
            <person name="Abdulkadir J."/>
            <person name="Abebe A."/>
            <person name="Abera B."/>
            <person name="Abreu J."/>
            <person name="Acer S.C."/>
            <person name="Aftuck L."/>
            <person name="Alexander A."/>
            <person name="An P."/>
            <person name="Anderson E."/>
            <person name="Anderson S."/>
            <person name="Arachi H."/>
            <person name="Azer M."/>
            <person name="Bachantsang P."/>
            <person name="Barry A."/>
            <person name="Bayul T."/>
            <person name="Berlin A."/>
            <person name="Bessette D."/>
            <person name="Bloom T."/>
            <person name="Blye J."/>
            <person name="Boguslavskiy L."/>
            <person name="Bonnet C."/>
            <person name="Boukhgalter B."/>
            <person name="Bourzgui I."/>
            <person name="Brown A."/>
            <person name="Cahill P."/>
            <person name="Channer S."/>
            <person name="Cheshatsang Y."/>
            <person name="Chuda L."/>
            <person name="Citroen M."/>
            <person name="Collymore A."/>
            <person name="Cooke P."/>
            <person name="Costello M."/>
            <person name="D'Aco K."/>
            <person name="Daza R."/>
            <person name="De Haan G."/>
            <person name="DeGray S."/>
            <person name="DeMaso C."/>
            <person name="Dhargay N."/>
            <person name="Dooley K."/>
            <person name="Dooley E."/>
            <person name="Doricent M."/>
            <person name="Dorje P."/>
            <person name="Dorjee K."/>
            <person name="Dupes A."/>
            <person name="Elong R."/>
            <person name="Falk J."/>
            <person name="Farina A."/>
            <person name="Faro S."/>
            <person name="Ferguson D."/>
            <person name="Fisher S."/>
            <person name="Foley C.D."/>
            <person name="Franke A."/>
            <person name="Friedrich D."/>
            <person name="Gadbois L."/>
            <person name="Gearin G."/>
            <person name="Gearin C.R."/>
            <person name="Giannoukos G."/>
            <person name="Goode T."/>
            <person name="Graham J."/>
            <person name="Grandbois E."/>
            <person name="Grewal S."/>
            <person name="Gyaltsen K."/>
            <person name="Hafez N."/>
            <person name="Hagos B."/>
            <person name="Hall J."/>
            <person name="Henson C."/>
            <person name="Hollinger A."/>
            <person name="Honan T."/>
            <person name="Huard M.D."/>
            <person name="Hughes L."/>
            <person name="Hurhula B."/>
            <person name="Husby M.E."/>
            <person name="Kamat A."/>
            <person name="Kanga B."/>
            <person name="Kashin S."/>
            <person name="Khazanovich D."/>
            <person name="Kisner P."/>
            <person name="Lance K."/>
            <person name="Lara M."/>
            <person name="Lee W."/>
            <person name="Lennon N."/>
            <person name="Letendre F."/>
            <person name="LeVine R."/>
            <person name="Lipovsky A."/>
            <person name="Liu X."/>
            <person name="Liu J."/>
            <person name="Liu S."/>
            <person name="Lokyitsang T."/>
            <person name="Lokyitsang Y."/>
            <person name="Lubonja R."/>
            <person name="Lui A."/>
            <person name="MacDonald P."/>
            <person name="Magnisalis V."/>
            <person name="Maru K."/>
            <person name="Matthews C."/>
            <person name="McCusker W."/>
            <person name="McDonough S."/>
            <person name="Mehta T."/>
            <person name="Meldrim J."/>
            <person name="Meneus L."/>
            <person name="Mihai O."/>
            <person name="Mihalev A."/>
            <person name="Mihova T."/>
            <person name="Mittelman R."/>
            <person name="Mlenga V."/>
            <person name="Montmayeur A."/>
            <person name="Mulrain L."/>
            <person name="Navidi A."/>
            <person name="Naylor J."/>
            <person name="Negash T."/>
            <person name="Nguyen T."/>
            <person name="Nguyen N."/>
            <person name="Nicol R."/>
            <person name="Norbu C."/>
            <person name="Norbu N."/>
            <person name="Novod N."/>
            <person name="O'Neill B."/>
            <person name="Osman S."/>
            <person name="Markiewicz E."/>
            <person name="Oyono O.L."/>
            <person name="Patti C."/>
            <person name="Phunkhang P."/>
            <person name="Pierre F."/>
            <person name="Priest M."/>
            <person name="Raghuraman S."/>
            <person name="Rege F."/>
            <person name="Reyes R."/>
            <person name="Rise C."/>
            <person name="Rogov P."/>
            <person name="Ross K."/>
            <person name="Ryan E."/>
            <person name="Settipalli S."/>
            <person name="Shea T."/>
            <person name="Sherpa N."/>
            <person name="Shi L."/>
            <person name="Shih D."/>
            <person name="Sparrow T."/>
            <person name="Spaulding J."/>
            <person name="Stalker J."/>
            <person name="Stange-Thomann N."/>
            <person name="Stavropoulos S."/>
            <person name="Stone C."/>
            <person name="Strader C."/>
            <person name="Tesfaye S."/>
            <person name="Thomson T."/>
            <person name="Thoulutsang Y."/>
            <person name="Thoulutsang D."/>
            <person name="Topham K."/>
            <person name="Topping I."/>
            <person name="Tsamla T."/>
            <person name="Vassiliev H."/>
            <person name="Vo A."/>
            <person name="Wangchuk T."/>
            <person name="Wangdi T."/>
            <person name="Weiand M."/>
            <person name="Wilkinson J."/>
            <person name="Wilson A."/>
            <person name="Yadav S."/>
            <person name="Young G."/>
            <person name="Yu Q."/>
            <person name="Zembek L."/>
            <person name="Zhong D."/>
            <person name="Zimmer A."/>
            <person name="Zwirko Z."/>
            <person name="Jaffe D.B."/>
            <person name="Alvarez P."/>
            <person name="Brockman W."/>
            <person name="Butler J."/>
            <person name="Chin C."/>
            <person name="Gnerre S."/>
            <person name="Grabherr M."/>
            <person name="Kleber M."/>
            <person name="Mauceli E."/>
            <person name="MacCallum I."/>
        </authorList>
    </citation>
    <scope>NUCLEOTIDE SEQUENCE [LARGE SCALE GENOMIC DNA]</scope>
    <source>
        <strain evidence="3">Rob3c / Tucson 14021-0248.25</strain>
    </source>
</reference>
<dbReference type="HOGENOM" id="CLU_1449171_0_0_1"/>
<evidence type="ECO:0000313" key="2">
    <source>
        <dbReference type="EMBL" id="EDW51915.1"/>
    </source>
</evidence>
<proteinExistence type="predicted"/>
<keyword evidence="3" id="KW-1185">Reference proteome</keyword>
<sequence>MASWKGGVATSMANGGGCSDSTWPLFRRSNWNQPSSRSHSHRCNAVVVVIAFPLSGNSTAAPLVSRLQTLADSGKIGAAAIRIRAGIHIESYIQIDIRESNESHSLADVAASVDVAAKSRRKSQHLAHTAYGTWPHSESLAKSQVQEQQQQQRHKQQQLRHQQSFPSSAAEIHSRPGAGVSVPRIRD</sequence>
<dbReference type="Proteomes" id="UP000001292">
    <property type="component" value="Unassembled WGS sequence"/>
</dbReference>
<evidence type="ECO:0000256" key="1">
    <source>
        <dbReference type="SAM" id="MobiDB-lite"/>
    </source>
</evidence>
<protein>
    <submittedName>
        <fullName evidence="2">GM16220</fullName>
    </submittedName>
</protein>
<gene>
    <name evidence="2" type="primary">Dsec\GM16220</name>
    <name evidence="2" type="ORF">Dsec_GM16220</name>
</gene>
<organism evidence="3">
    <name type="scientific">Drosophila sechellia</name>
    <name type="common">Fruit fly</name>
    <dbReference type="NCBI Taxonomy" id="7238"/>
    <lineage>
        <taxon>Eukaryota</taxon>
        <taxon>Metazoa</taxon>
        <taxon>Ecdysozoa</taxon>
        <taxon>Arthropoda</taxon>
        <taxon>Hexapoda</taxon>
        <taxon>Insecta</taxon>
        <taxon>Pterygota</taxon>
        <taxon>Neoptera</taxon>
        <taxon>Endopterygota</taxon>
        <taxon>Diptera</taxon>
        <taxon>Brachycera</taxon>
        <taxon>Muscomorpha</taxon>
        <taxon>Ephydroidea</taxon>
        <taxon>Drosophilidae</taxon>
        <taxon>Drosophila</taxon>
        <taxon>Sophophora</taxon>
    </lineage>
</organism>
<dbReference type="EMBL" id="CH480818">
    <property type="protein sequence ID" value="EDW51915.1"/>
    <property type="molecule type" value="Genomic_DNA"/>
</dbReference>
<evidence type="ECO:0000313" key="3">
    <source>
        <dbReference type="Proteomes" id="UP000001292"/>
    </source>
</evidence>